<evidence type="ECO:0000313" key="2">
    <source>
        <dbReference type="Proteomes" id="UP001164481"/>
    </source>
</evidence>
<organism evidence="1 2">
    <name type="scientific">Mycoplasmopsis synoviae</name>
    <name type="common">Mycoplasma synoviae</name>
    <dbReference type="NCBI Taxonomy" id="2109"/>
    <lineage>
        <taxon>Bacteria</taxon>
        <taxon>Bacillati</taxon>
        <taxon>Mycoplasmatota</taxon>
        <taxon>Mycoplasmoidales</taxon>
        <taxon>Metamycoplasmataceae</taxon>
        <taxon>Mycoplasmopsis</taxon>
    </lineage>
</organism>
<gene>
    <name evidence="1" type="ORF">OIE46_01440</name>
</gene>
<proteinExistence type="predicted"/>
<accession>A0AAX3F0P9</accession>
<dbReference type="AlphaFoldDB" id="A0AAX3F0P9"/>
<dbReference type="Proteomes" id="UP001164481">
    <property type="component" value="Chromosome"/>
</dbReference>
<dbReference type="RefSeq" id="WP_239611024.1">
    <property type="nucleotide sequence ID" value="NZ_CP069379.1"/>
</dbReference>
<dbReference type="EMBL" id="CP107525">
    <property type="protein sequence ID" value="UZW64719.1"/>
    <property type="molecule type" value="Genomic_DNA"/>
</dbReference>
<evidence type="ECO:0000313" key="1">
    <source>
        <dbReference type="EMBL" id="UZW64719.1"/>
    </source>
</evidence>
<reference evidence="1" key="1">
    <citation type="submission" date="2022-10" db="EMBL/GenBank/DDBJ databases">
        <authorList>
            <person name="Wei X."/>
        </authorList>
    </citation>
    <scope>NUCLEOTIDE SEQUENCE</scope>
    <source>
        <strain evidence="1">SD2</strain>
    </source>
</reference>
<reference evidence="1" key="2">
    <citation type="submission" date="2022-11" db="EMBL/GenBank/DDBJ databases">
        <title>complete genomes of mycoplasma synoviae ZX313 strain and SD2 strain.</title>
        <authorList>
            <person name="Zhong Q."/>
        </authorList>
    </citation>
    <scope>NUCLEOTIDE SEQUENCE</scope>
    <source>
        <strain evidence="1">SD2</strain>
    </source>
</reference>
<name>A0AAX3F0P9_MYCSY</name>
<sequence>MPKIVLTDFDKTWAQNSENEGKIREWFATVSNWATLSDQLTKKLGAERFKNVKLTFKEASFSSDNIKTPTVTFTVAAQDGYTLDNSTNEISLVVRVLYNRDNESTIQLPTQGDSSSAAPAGSTPSNNAAVIRDVNVYMNYTGPALILNAALPTVGNAANTSLNGTSNVTDEDFNAAFRGLLFTNRYVNPLMQSVINYVNKFDPKYRAMFVTNAIDGAALTKVQNKKELRPGNLEDLLYNNNVFLQQMKNDTEAVYFAVTALTIDKWLNTVLVRILLTKFVRPLTEFQAQSSPTTGTSS</sequence>
<protein>
    <submittedName>
        <fullName evidence="1">Hemagglutinin</fullName>
    </submittedName>
</protein>